<dbReference type="Proteomes" id="UP001352263">
    <property type="component" value="Unassembled WGS sequence"/>
</dbReference>
<dbReference type="InterPro" id="IPR029787">
    <property type="entry name" value="Nucleotide_cyclase"/>
</dbReference>
<evidence type="ECO:0000259" key="3">
    <source>
        <dbReference type="PROSITE" id="PS50887"/>
    </source>
</evidence>
<dbReference type="RefSeq" id="WP_326509716.1">
    <property type="nucleotide sequence ID" value="NZ_JAWIIV010000043.1"/>
</dbReference>
<dbReference type="SMART" id="SM00267">
    <property type="entry name" value="GGDEF"/>
    <property type="match status" value="1"/>
</dbReference>
<dbReference type="InterPro" id="IPR000160">
    <property type="entry name" value="GGDEF_dom"/>
</dbReference>
<feature type="domain" description="EAL" evidence="2">
    <location>
        <begin position="518"/>
        <end position="772"/>
    </location>
</feature>
<dbReference type="Gene3D" id="3.20.20.450">
    <property type="entry name" value="EAL domain"/>
    <property type="match status" value="1"/>
</dbReference>
<dbReference type="Gene3D" id="3.30.70.270">
    <property type="match status" value="1"/>
</dbReference>
<keyword evidence="1" id="KW-0472">Membrane</keyword>
<dbReference type="SUPFAM" id="SSF141868">
    <property type="entry name" value="EAL domain-like"/>
    <property type="match status" value="1"/>
</dbReference>
<accession>A0ABU6JHG6</accession>
<dbReference type="CDD" id="cd01948">
    <property type="entry name" value="EAL"/>
    <property type="match status" value="1"/>
</dbReference>
<dbReference type="SMART" id="SM00052">
    <property type="entry name" value="EAL"/>
    <property type="match status" value="1"/>
</dbReference>
<evidence type="ECO:0000259" key="2">
    <source>
        <dbReference type="PROSITE" id="PS50883"/>
    </source>
</evidence>
<dbReference type="PROSITE" id="PS50883">
    <property type="entry name" value="EAL"/>
    <property type="match status" value="1"/>
</dbReference>
<evidence type="ECO:0000256" key="1">
    <source>
        <dbReference type="SAM" id="Phobius"/>
    </source>
</evidence>
<keyword evidence="5" id="KW-1185">Reference proteome</keyword>
<comment type="caution">
    <text evidence="4">The sequence shown here is derived from an EMBL/GenBank/DDBJ whole genome shotgun (WGS) entry which is preliminary data.</text>
</comment>
<sequence>MFASELLSSLSSRWCKFLSKRDHFVHVALIIGAAAFFSVWAMHATRVENERKVALQAAKSSADNIVNIIATNFSALLNRSSLYATIGLDFLLDGDRQIRPYLNPQLVEDGAYVRAALFRADGSLAYSSAKQVSEPELESLVLHAMKIPNIDKHGMLVGQPPVSARYAWRLPILVPLDSGKTPAGYYGAIIDLGYFLTQYRDVELGAGGSVEIMHQDGRVLAVLRDGSLSSLSALRLSGSTLLQRVAPSAGVTDLSLTSVRTLDRHPVLVAVSYDPEIVLKKLEEQHKTYVATSSAVSFLVFLITTGAVFGLKRQQRLYEAMTVSQQENVKLIGLLEKEKLRAMELASHDYLTGIPNRRFFTELATNELKRARRSRNLYALLFLDLDRFKSINDELGHAVGDLLLKAVAARLRDSLRDYDLVARLGGDEFSVLLSEMRSEEHVNQVAAKLANDLSQPYTLDGKLVETSPSIGIALYPRDGQNYQELITHADQAMYIAKKKGQGRFHFYDASLNALAVRESELTSRFKSAIQDNEFCLHYQAKYELDGLRLGGLEALIRWEHPVHGLIFPNDFIPLAEQNDYIIPIGYWVINAVCAQIAKWRANGVPTVPVAINISAQHLRDSQLPRHLIHAIENHGLAPCMIEVEVTESSLIDDTEAAQANLRQLTNAGIRVFLDDFGTGFSNLSWLKQLPISAIKIDRSFVRDLRNDTNDAIIVASMITLAHNLGLIVVAEGVESKDQLVHLKAVGCNHAQGFYLHRPAAPENIESLLQQQVLTV</sequence>
<evidence type="ECO:0000313" key="5">
    <source>
        <dbReference type="Proteomes" id="UP001352263"/>
    </source>
</evidence>
<protein>
    <submittedName>
        <fullName evidence="4">EAL domain-containing protein</fullName>
    </submittedName>
</protein>
<dbReference type="CDD" id="cd12915">
    <property type="entry name" value="PDC2_DGC_like"/>
    <property type="match status" value="1"/>
</dbReference>
<dbReference type="Pfam" id="PF00990">
    <property type="entry name" value="GGDEF"/>
    <property type="match status" value="1"/>
</dbReference>
<dbReference type="InterPro" id="IPR043128">
    <property type="entry name" value="Rev_trsase/Diguanyl_cyclase"/>
</dbReference>
<dbReference type="PANTHER" id="PTHR44757">
    <property type="entry name" value="DIGUANYLATE CYCLASE DGCP"/>
    <property type="match status" value="1"/>
</dbReference>
<keyword evidence="1" id="KW-1133">Transmembrane helix</keyword>
<keyword evidence="1" id="KW-0812">Transmembrane</keyword>
<name>A0ABU6JHG6_9BURK</name>
<dbReference type="PANTHER" id="PTHR44757:SF2">
    <property type="entry name" value="BIOFILM ARCHITECTURE MAINTENANCE PROTEIN MBAA"/>
    <property type="match status" value="1"/>
</dbReference>
<reference evidence="4 5" key="1">
    <citation type="submission" date="2023-10" db="EMBL/GenBank/DDBJ databases">
        <title>Noviherbaspirillum sp. CPCC 100848 genome assembly.</title>
        <authorList>
            <person name="Li X.Y."/>
            <person name="Fang X.M."/>
        </authorList>
    </citation>
    <scope>NUCLEOTIDE SEQUENCE [LARGE SCALE GENOMIC DNA]</scope>
    <source>
        <strain evidence="4 5">CPCC 100848</strain>
    </source>
</reference>
<feature type="transmembrane region" description="Helical" evidence="1">
    <location>
        <begin position="23"/>
        <end position="42"/>
    </location>
</feature>
<feature type="transmembrane region" description="Helical" evidence="1">
    <location>
        <begin position="289"/>
        <end position="311"/>
    </location>
</feature>
<dbReference type="NCBIfam" id="TIGR00254">
    <property type="entry name" value="GGDEF"/>
    <property type="match status" value="1"/>
</dbReference>
<organism evidence="4 5">
    <name type="scientific">Noviherbaspirillum album</name>
    <dbReference type="NCBI Taxonomy" id="3080276"/>
    <lineage>
        <taxon>Bacteria</taxon>
        <taxon>Pseudomonadati</taxon>
        <taxon>Pseudomonadota</taxon>
        <taxon>Betaproteobacteria</taxon>
        <taxon>Burkholderiales</taxon>
        <taxon>Oxalobacteraceae</taxon>
        <taxon>Noviherbaspirillum</taxon>
    </lineage>
</organism>
<dbReference type="Pfam" id="PF00563">
    <property type="entry name" value="EAL"/>
    <property type="match status" value="1"/>
</dbReference>
<dbReference type="InterPro" id="IPR035919">
    <property type="entry name" value="EAL_sf"/>
</dbReference>
<dbReference type="CDD" id="cd01949">
    <property type="entry name" value="GGDEF"/>
    <property type="match status" value="1"/>
</dbReference>
<feature type="domain" description="GGDEF" evidence="3">
    <location>
        <begin position="376"/>
        <end position="509"/>
    </location>
</feature>
<proteinExistence type="predicted"/>
<dbReference type="InterPro" id="IPR001633">
    <property type="entry name" value="EAL_dom"/>
</dbReference>
<dbReference type="InterPro" id="IPR052155">
    <property type="entry name" value="Biofilm_reg_signaling"/>
</dbReference>
<dbReference type="EMBL" id="JAWIIV010000043">
    <property type="protein sequence ID" value="MEC4723094.1"/>
    <property type="molecule type" value="Genomic_DNA"/>
</dbReference>
<gene>
    <name evidence="4" type="ORF">RY831_28435</name>
</gene>
<dbReference type="PROSITE" id="PS50887">
    <property type="entry name" value="GGDEF"/>
    <property type="match status" value="1"/>
</dbReference>
<dbReference type="SUPFAM" id="SSF55073">
    <property type="entry name" value="Nucleotide cyclase"/>
    <property type="match status" value="1"/>
</dbReference>
<evidence type="ECO:0000313" key="4">
    <source>
        <dbReference type="EMBL" id="MEC4723094.1"/>
    </source>
</evidence>